<sequence>MDEMPSDADNDLLQRLNALKPSTVQLEFRKTPCDFSDEDDDGIDVLSARSRDLWHSSSGFESYGRHEPSYAVPDQQGKEAEEEDVEDLLAELRTRETWKLEHELEAENEIKNLVDEAKKFVLSSSAAPLPNPQSDCQSQLLRGGDEAISKRLETPSRTPVHVVEEKEAEDYVRRVLDELRTPDSLINDGPVTKESPENKSQHGDSLDATEEQGVAKELNDSLNLPSVPTFNPTSSKKPRNIFTTPDESDQTWCCICSDDANVRCLNCDETPLFCHRCWKEMHLVEGSEEERKHRALELNRTAAMGA</sequence>
<dbReference type="EMBL" id="CP120628">
    <property type="protein sequence ID" value="WEW58508.1"/>
    <property type="molecule type" value="Genomic_DNA"/>
</dbReference>
<keyword evidence="3" id="KW-1185">Reference proteome</keyword>
<gene>
    <name evidence="2" type="ORF">PRK78_003976</name>
</gene>
<dbReference type="InterPro" id="IPR044553">
    <property type="entry name" value="Bbox1_ANCHR"/>
</dbReference>
<feature type="compositionally biased region" description="Polar residues" evidence="1">
    <location>
        <begin position="220"/>
        <end position="242"/>
    </location>
</feature>
<evidence type="ECO:0000313" key="3">
    <source>
        <dbReference type="Proteomes" id="UP001219355"/>
    </source>
</evidence>
<feature type="region of interest" description="Disordered" evidence="1">
    <location>
        <begin position="182"/>
        <end position="242"/>
    </location>
</feature>
<dbReference type="Pfam" id="PF22586">
    <property type="entry name" value="ANCHR-like_BBOX"/>
    <property type="match status" value="1"/>
</dbReference>
<dbReference type="PANTHER" id="PTHR46603:SF1">
    <property type="entry name" value="ABSCISSION_NOCUT CHECKPOINT REGULATOR"/>
    <property type="match status" value="1"/>
</dbReference>
<proteinExistence type="predicted"/>
<protein>
    <submittedName>
        <fullName evidence="2">Uncharacterized protein</fullName>
    </submittedName>
</protein>
<evidence type="ECO:0000313" key="2">
    <source>
        <dbReference type="EMBL" id="WEW58508.1"/>
    </source>
</evidence>
<reference evidence="2" key="1">
    <citation type="submission" date="2023-03" db="EMBL/GenBank/DDBJ databases">
        <title>Emydomyces testavorans Genome Sequence.</title>
        <authorList>
            <person name="Hoyer L."/>
        </authorList>
    </citation>
    <scope>NUCLEOTIDE SEQUENCE</scope>
    <source>
        <strain evidence="2">16-2883</strain>
    </source>
</reference>
<evidence type="ECO:0000256" key="1">
    <source>
        <dbReference type="SAM" id="MobiDB-lite"/>
    </source>
</evidence>
<dbReference type="CDD" id="cd19817">
    <property type="entry name" value="Bbox1_ANCHR-like"/>
    <property type="match status" value="1"/>
</dbReference>
<dbReference type="PANTHER" id="PTHR46603">
    <property type="entry name" value="ABSCISSION/NOCUT CHECKPOINT REGULATOR"/>
    <property type="match status" value="1"/>
</dbReference>
<accession>A0AAF0DHV9</accession>
<dbReference type="SUPFAM" id="SSF57845">
    <property type="entry name" value="B-box zinc-binding domain"/>
    <property type="match status" value="1"/>
</dbReference>
<dbReference type="Proteomes" id="UP001219355">
    <property type="component" value="Chromosome 2"/>
</dbReference>
<dbReference type="AlphaFoldDB" id="A0AAF0DHV9"/>
<name>A0AAF0DHV9_9EURO</name>
<organism evidence="2 3">
    <name type="scientific">Emydomyces testavorans</name>
    <dbReference type="NCBI Taxonomy" id="2070801"/>
    <lineage>
        <taxon>Eukaryota</taxon>
        <taxon>Fungi</taxon>
        <taxon>Dikarya</taxon>
        <taxon>Ascomycota</taxon>
        <taxon>Pezizomycotina</taxon>
        <taxon>Eurotiomycetes</taxon>
        <taxon>Eurotiomycetidae</taxon>
        <taxon>Onygenales</taxon>
        <taxon>Nannizziopsiaceae</taxon>
        <taxon>Emydomyces</taxon>
    </lineage>
</organism>
<feature type="compositionally biased region" description="Basic and acidic residues" evidence="1">
    <location>
        <begin position="194"/>
        <end position="205"/>
    </location>
</feature>
<feature type="region of interest" description="Disordered" evidence="1">
    <location>
        <begin position="56"/>
        <end position="84"/>
    </location>
</feature>